<dbReference type="EMBL" id="JAFEUF010000214">
    <property type="protein sequence ID" value="MBM7057649.1"/>
    <property type="molecule type" value="Genomic_DNA"/>
</dbReference>
<evidence type="ECO:0000256" key="3">
    <source>
        <dbReference type="ARBA" id="ARBA00023163"/>
    </source>
</evidence>
<dbReference type="PRINTS" id="PR00037">
    <property type="entry name" value="HTHLACR"/>
</dbReference>
<dbReference type="SUPFAM" id="SSF53822">
    <property type="entry name" value="Periplasmic binding protein-like I"/>
    <property type="match status" value="1"/>
</dbReference>
<dbReference type="Pfam" id="PF08220">
    <property type="entry name" value="HTH_DeoR"/>
    <property type="match status" value="1"/>
</dbReference>
<evidence type="ECO:0000256" key="1">
    <source>
        <dbReference type="ARBA" id="ARBA00023015"/>
    </source>
</evidence>
<dbReference type="InterPro" id="IPR036388">
    <property type="entry name" value="WH-like_DNA-bd_sf"/>
</dbReference>
<dbReference type="PROSITE" id="PS51000">
    <property type="entry name" value="HTH_DEOR_2"/>
    <property type="match status" value="1"/>
</dbReference>
<dbReference type="Proteomes" id="UP000712045">
    <property type="component" value="Unassembled WGS sequence"/>
</dbReference>
<dbReference type="PANTHER" id="PTHR30146">
    <property type="entry name" value="LACI-RELATED TRANSCRIPTIONAL REPRESSOR"/>
    <property type="match status" value="1"/>
</dbReference>
<keyword evidence="6" id="KW-1185">Reference proteome</keyword>
<protein>
    <submittedName>
        <fullName evidence="5">DeoR/GlpR family transcriptional regulator</fullName>
    </submittedName>
</protein>
<keyword evidence="1" id="KW-0805">Transcription regulation</keyword>
<dbReference type="PANTHER" id="PTHR30146:SF155">
    <property type="entry name" value="ALANINE RACEMASE"/>
    <property type="match status" value="1"/>
</dbReference>
<dbReference type="InterPro" id="IPR001034">
    <property type="entry name" value="DeoR_HTH"/>
</dbReference>
<dbReference type="InterPro" id="IPR036390">
    <property type="entry name" value="WH_DNA-bd_sf"/>
</dbReference>
<evidence type="ECO:0000259" key="4">
    <source>
        <dbReference type="PROSITE" id="PS51000"/>
    </source>
</evidence>
<comment type="caution">
    <text evidence="5">The sequence shown here is derived from an EMBL/GenBank/DDBJ whole genome shotgun (WGS) entry which is preliminary data.</text>
</comment>
<sequence length="388" mass="40398">MRLHVDQRHERVLDLVRERGSLRVAELAEELGMSAVTLRRDVEALAAQGLVERLHGAVVWPSGQSRPAPAPVALPAEGLVVGMVVPTTEYYYADVVRGARQTVEAAGARLTIGLSHYLPDEDAAQARRLLSTGADGLLLTPSWERGCPEQGEGLWTVEQETPVVLVERSAPLGHPAARLDRVRSDHAHGAAEAVAHLAGLGHRAIALAVQDSPTAPRLRVGYRAAVEALGLSPVSASPLDEAPSRSEADRFERTLEYLCQGVASGNVTAAIVHSDADAIVLIPRLQARGVRVPEDLAVIAYDDEVASLADLPLTAVAPDKHAVGAAAARLLLSRLGVPEPGATGLTDAGPGGGAAGGGFGARRHLDILPTLRVRVSCGAAGAAPAAPK</sequence>
<dbReference type="PROSITE" id="PS00894">
    <property type="entry name" value="HTH_DEOR_1"/>
    <property type="match status" value="1"/>
</dbReference>
<accession>A0ABS2I364</accession>
<evidence type="ECO:0000313" key="6">
    <source>
        <dbReference type="Proteomes" id="UP000712045"/>
    </source>
</evidence>
<gene>
    <name evidence="5" type="ORF">JS521_28305</name>
</gene>
<dbReference type="RefSeq" id="WP_205085805.1">
    <property type="nucleotide sequence ID" value="NZ_JAFEUF010000214.1"/>
</dbReference>
<evidence type="ECO:0000313" key="5">
    <source>
        <dbReference type="EMBL" id="MBM7057649.1"/>
    </source>
</evidence>
<dbReference type="Gene3D" id="1.10.10.10">
    <property type="entry name" value="Winged helix-like DNA-binding domain superfamily/Winged helix DNA-binding domain"/>
    <property type="match status" value="1"/>
</dbReference>
<name>A0ABS2I364_9ACTN</name>
<dbReference type="InterPro" id="IPR028082">
    <property type="entry name" value="Peripla_BP_I"/>
</dbReference>
<dbReference type="InterPro" id="IPR046335">
    <property type="entry name" value="LacI/GalR-like_sensor"/>
</dbReference>
<organism evidence="5 6">
    <name type="scientific">Streptomyces durocortorensis</name>
    <dbReference type="NCBI Taxonomy" id="2811104"/>
    <lineage>
        <taxon>Bacteria</taxon>
        <taxon>Bacillati</taxon>
        <taxon>Actinomycetota</taxon>
        <taxon>Actinomycetes</taxon>
        <taxon>Kitasatosporales</taxon>
        <taxon>Streptomycetaceae</taxon>
        <taxon>Streptomyces</taxon>
    </lineage>
</organism>
<proteinExistence type="predicted"/>
<dbReference type="Gene3D" id="3.40.50.2300">
    <property type="match status" value="2"/>
</dbReference>
<dbReference type="Pfam" id="PF13377">
    <property type="entry name" value="Peripla_BP_3"/>
    <property type="match status" value="1"/>
</dbReference>
<dbReference type="SMART" id="SM00420">
    <property type="entry name" value="HTH_DEOR"/>
    <property type="match status" value="1"/>
</dbReference>
<reference evidence="5 6" key="1">
    <citation type="submission" date="2021-02" db="EMBL/GenBank/DDBJ databases">
        <title>Genome Streptomyces sp. RHZ10.</title>
        <authorList>
            <person name="Besaury L."/>
        </authorList>
    </citation>
    <scope>NUCLEOTIDE SEQUENCE [LARGE SCALE GENOMIC DNA]</scope>
    <source>
        <strain evidence="5 6">RHZ10</strain>
    </source>
</reference>
<feature type="domain" description="HTH deoR-type" evidence="4">
    <location>
        <begin position="5"/>
        <end position="60"/>
    </location>
</feature>
<evidence type="ECO:0000256" key="2">
    <source>
        <dbReference type="ARBA" id="ARBA00023125"/>
    </source>
</evidence>
<dbReference type="InterPro" id="IPR018356">
    <property type="entry name" value="Tscrpt_reg_HTH_DeoR_CS"/>
</dbReference>
<dbReference type="SUPFAM" id="SSF46785">
    <property type="entry name" value="Winged helix' DNA-binding domain"/>
    <property type="match status" value="1"/>
</dbReference>
<keyword evidence="3" id="KW-0804">Transcription</keyword>
<keyword evidence="2" id="KW-0238">DNA-binding</keyword>